<dbReference type="GO" id="GO:0016020">
    <property type="term" value="C:membrane"/>
    <property type="evidence" value="ECO:0007669"/>
    <property type="project" value="UniProtKB-SubCell"/>
</dbReference>
<feature type="transmembrane region" description="Helical" evidence="5">
    <location>
        <begin position="35"/>
        <end position="54"/>
    </location>
</feature>
<reference evidence="7 8" key="1">
    <citation type="submission" date="2017-03" db="EMBL/GenBank/DDBJ databases">
        <authorList>
            <person name="Afonso C.L."/>
            <person name="Miller P.J."/>
            <person name="Scott M.A."/>
            <person name="Spackman E."/>
            <person name="Goraichik I."/>
            <person name="Dimitrov K.M."/>
            <person name="Suarez D.L."/>
            <person name="Swayne D.E."/>
        </authorList>
    </citation>
    <scope>NUCLEOTIDE SEQUENCE [LARGE SCALE GENOMIC DNA]</scope>
    <source>
        <strain evidence="7 8">CECT 8397</strain>
    </source>
</reference>
<evidence type="ECO:0000256" key="5">
    <source>
        <dbReference type="SAM" id="Phobius"/>
    </source>
</evidence>
<dbReference type="InterPro" id="IPR009915">
    <property type="entry name" value="NnrU_dom"/>
</dbReference>
<evidence type="ECO:0000256" key="3">
    <source>
        <dbReference type="ARBA" id="ARBA00022989"/>
    </source>
</evidence>
<evidence type="ECO:0000256" key="1">
    <source>
        <dbReference type="ARBA" id="ARBA00004141"/>
    </source>
</evidence>
<keyword evidence="2 5" id="KW-0812">Transmembrane</keyword>
<evidence type="ECO:0000313" key="8">
    <source>
        <dbReference type="Proteomes" id="UP000193623"/>
    </source>
</evidence>
<sequence length="181" mass="19406">MTLILLGLALWAGAHFWKRVAPAHRATFGDTGKGIVAGASVLAIVLMVLGYRLADGAVYWGRGNGLMWLNNLAMVLAFYLFAASGKGTRVTRMVRHPQLTAVVVWAVAHLLVNGDTASFVLFGGMGLWALAEMVLINRAQGPRGAYHAPPLKSEVISVVATLVVTVIVMLIHHWLGVTPWG</sequence>
<dbReference type="RefSeq" id="WP_085863542.1">
    <property type="nucleotide sequence ID" value="NZ_FWFT01000002.1"/>
</dbReference>
<evidence type="ECO:0000256" key="2">
    <source>
        <dbReference type="ARBA" id="ARBA00022692"/>
    </source>
</evidence>
<organism evidence="7 8">
    <name type="scientific">Pseudooctadecabacter jejudonensis</name>
    <dbReference type="NCBI Taxonomy" id="1391910"/>
    <lineage>
        <taxon>Bacteria</taxon>
        <taxon>Pseudomonadati</taxon>
        <taxon>Pseudomonadota</taxon>
        <taxon>Alphaproteobacteria</taxon>
        <taxon>Rhodobacterales</taxon>
        <taxon>Paracoccaceae</taxon>
        <taxon>Pseudooctadecabacter</taxon>
    </lineage>
</organism>
<keyword evidence="3 5" id="KW-1133">Transmembrane helix</keyword>
<proteinExistence type="predicted"/>
<gene>
    <name evidence="7" type="ORF">PSJ8397_01062</name>
</gene>
<dbReference type="OrthoDB" id="5293641at2"/>
<name>A0A1Y5RZX3_9RHOB</name>
<dbReference type="Pfam" id="PF07298">
    <property type="entry name" value="NnrU"/>
    <property type="match status" value="1"/>
</dbReference>
<keyword evidence="8" id="KW-1185">Reference proteome</keyword>
<evidence type="ECO:0000256" key="4">
    <source>
        <dbReference type="ARBA" id="ARBA00023136"/>
    </source>
</evidence>
<dbReference type="AlphaFoldDB" id="A0A1Y5RZX3"/>
<evidence type="ECO:0000259" key="6">
    <source>
        <dbReference type="Pfam" id="PF07298"/>
    </source>
</evidence>
<protein>
    <submittedName>
        <fullName evidence="7">NnrU protein</fullName>
    </submittedName>
</protein>
<feature type="transmembrane region" description="Helical" evidence="5">
    <location>
        <begin position="102"/>
        <end position="135"/>
    </location>
</feature>
<dbReference type="EMBL" id="FWFT01000002">
    <property type="protein sequence ID" value="SLN26463.1"/>
    <property type="molecule type" value="Genomic_DNA"/>
</dbReference>
<feature type="transmembrane region" description="Helical" evidence="5">
    <location>
        <begin position="155"/>
        <end position="175"/>
    </location>
</feature>
<feature type="transmembrane region" description="Helical" evidence="5">
    <location>
        <begin position="66"/>
        <end position="82"/>
    </location>
</feature>
<accession>A0A1Y5RZX3</accession>
<comment type="subcellular location">
    <subcellularLocation>
        <location evidence="1">Membrane</location>
        <topology evidence="1">Multi-pass membrane protein</topology>
    </subcellularLocation>
</comment>
<evidence type="ECO:0000313" key="7">
    <source>
        <dbReference type="EMBL" id="SLN26463.1"/>
    </source>
</evidence>
<keyword evidence="4 5" id="KW-0472">Membrane</keyword>
<feature type="domain" description="NnrU" evidence="6">
    <location>
        <begin position="4"/>
        <end position="179"/>
    </location>
</feature>
<dbReference type="Proteomes" id="UP000193623">
    <property type="component" value="Unassembled WGS sequence"/>
</dbReference>